<name>A0A917P7C3_9DEIO</name>
<evidence type="ECO:0000313" key="1">
    <source>
        <dbReference type="EMBL" id="GGJ65303.1"/>
    </source>
</evidence>
<proteinExistence type="predicted"/>
<dbReference type="EMBL" id="BMOE01000001">
    <property type="protein sequence ID" value="GGJ65303.1"/>
    <property type="molecule type" value="Genomic_DNA"/>
</dbReference>
<reference evidence="1" key="2">
    <citation type="submission" date="2020-09" db="EMBL/GenBank/DDBJ databases">
        <authorList>
            <person name="Sun Q."/>
            <person name="Ohkuma M."/>
        </authorList>
    </citation>
    <scope>NUCLEOTIDE SEQUENCE</scope>
    <source>
        <strain evidence="1">JCM 14371</strain>
    </source>
</reference>
<dbReference type="AlphaFoldDB" id="A0A917P7C3"/>
<protein>
    <submittedName>
        <fullName evidence="1">Uncharacterized protein</fullName>
    </submittedName>
</protein>
<gene>
    <name evidence="1" type="ORF">GCM10008939_06520</name>
</gene>
<sequence>MSTVKPLQKDVGPATRDLTTHQWHACKRTTSNQVPGIDVADTTESVAGILELPGHAAGVSSTYHTVGRSKVKVGTAVQAGDFGRVGATPGVAVPAAPGEAYFCRFAEAGPAGAIVACDLVSGLRAISIA</sequence>
<reference evidence="1" key="1">
    <citation type="journal article" date="2014" name="Int. J. Syst. Evol. Microbiol.">
        <title>Complete genome sequence of Corynebacterium casei LMG S-19264T (=DSM 44701T), isolated from a smear-ripened cheese.</title>
        <authorList>
            <consortium name="US DOE Joint Genome Institute (JGI-PGF)"/>
            <person name="Walter F."/>
            <person name="Albersmeier A."/>
            <person name="Kalinowski J."/>
            <person name="Ruckert C."/>
        </authorList>
    </citation>
    <scope>NUCLEOTIDE SEQUENCE</scope>
    <source>
        <strain evidence="1">JCM 14371</strain>
    </source>
</reference>
<keyword evidence="2" id="KW-1185">Reference proteome</keyword>
<organism evidence="1 2">
    <name type="scientific">Deinococcus aquiradiocola</name>
    <dbReference type="NCBI Taxonomy" id="393059"/>
    <lineage>
        <taxon>Bacteria</taxon>
        <taxon>Thermotogati</taxon>
        <taxon>Deinococcota</taxon>
        <taxon>Deinococci</taxon>
        <taxon>Deinococcales</taxon>
        <taxon>Deinococcaceae</taxon>
        <taxon>Deinococcus</taxon>
    </lineage>
</organism>
<dbReference type="Proteomes" id="UP000635726">
    <property type="component" value="Unassembled WGS sequence"/>
</dbReference>
<dbReference type="RefSeq" id="WP_188960753.1">
    <property type="nucleotide sequence ID" value="NZ_BMOE01000001.1"/>
</dbReference>
<comment type="caution">
    <text evidence="1">The sequence shown here is derived from an EMBL/GenBank/DDBJ whole genome shotgun (WGS) entry which is preliminary data.</text>
</comment>
<accession>A0A917P7C3</accession>
<evidence type="ECO:0000313" key="2">
    <source>
        <dbReference type="Proteomes" id="UP000635726"/>
    </source>
</evidence>